<dbReference type="Gene3D" id="3.20.180.10">
    <property type="entry name" value="PNP-oxidase-like"/>
    <property type="match status" value="1"/>
</dbReference>
<dbReference type="PANTHER" id="PTHR37783:SF1">
    <property type="entry name" value="MEMBRANE PROTEIN, PUTATIVE (AFU_ORTHOLOGUE AFUA_1G04315)-RELATED"/>
    <property type="match status" value="1"/>
</dbReference>
<evidence type="ECO:0000259" key="2">
    <source>
        <dbReference type="Pfam" id="PF10615"/>
    </source>
</evidence>
<sequence>MATNAAEQRRQRIIKHMNDDHLESLQLYLQVYSGVSAASAKSGCELVDVSLSHLLIRTGDGKEHTVQFAPPLDAWGEIRPRLVEMDTLARAKLGLAPLDGSDGDPDSIVINEWLAPRGFDAVVLGSICWYFFSYFTLPLLVPGTWGWRVLEAVFPGGPAWYCWVVKAIFWPVVGIHTAEAFFFDRTRMVNNGVRRFSRVWWLWVGNCWMEGYTAWKRVDALIAAKKEEKRLKKH</sequence>
<evidence type="ECO:0000313" key="4">
    <source>
        <dbReference type="Proteomes" id="UP000754883"/>
    </source>
</evidence>
<reference evidence="3" key="1">
    <citation type="submission" date="2021-10" db="EMBL/GenBank/DDBJ databases">
        <authorList>
            <person name="Piombo E."/>
        </authorList>
    </citation>
    <scope>NUCLEOTIDE SEQUENCE</scope>
</reference>
<feature type="transmembrane region" description="Helical" evidence="1">
    <location>
        <begin position="121"/>
        <end position="140"/>
    </location>
</feature>
<protein>
    <recommendedName>
        <fullName evidence="2">DUF2470 domain-containing protein</fullName>
    </recommendedName>
</protein>
<dbReference type="Proteomes" id="UP000754883">
    <property type="component" value="Unassembled WGS sequence"/>
</dbReference>
<keyword evidence="4" id="KW-1185">Reference proteome</keyword>
<keyword evidence="1" id="KW-0812">Transmembrane</keyword>
<keyword evidence="1" id="KW-0472">Membrane</keyword>
<dbReference type="OrthoDB" id="5553410at2759"/>
<feature type="domain" description="DUF2470" evidence="2">
    <location>
        <begin position="11"/>
        <end position="85"/>
    </location>
</feature>
<evidence type="ECO:0000256" key="1">
    <source>
        <dbReference type="SAM" id="Phobius"/>
    </source>
</evidence>
<dbReference type="AlphaFoldDB" id="A0A9N9UVS2"/>
<organism evidence="3 4">
    <name type="scientific">Clonostachys byssicola</name>
    <dbReference type="NCBI Taxonomy" id="160290"/>
    <lineage>
        <taxon>Eukaryota</taxon>
        <taxon>Fungi</taxon>
        <taxon>Dikarya</taxon>
        <taxon>Ascomycota</taxon>
        <taxon>Pezizomycotina</taxon>
        <taxon>Sordariomycetes</taxon>
        <taxon>Hypocreomycetidae</taxon>
        <taxon>Hypocreales</taxon>
        <taxon>Bionectriaceae</taxon>
        <taxon>Clonostachys</taxon>
    </lineage>
</organism>
<evidence type="ECO:0000313" key="3">
    <source>
        <dbReference type="EMBL" id="CAH0001736.1"/>
    </source>
</evidence>
<dbReference type="Pfam" id="PF10615">
    <property type="entry name" value="DUF2470"/>
    <property type="match status" value="1"/>
</dbReference>
<comment type="caution">
    <text evidence="3">The sequence shown here is derived from an EMBL/GenBank/DDBJ whole genome shotgun (WGS) entry which is preliminary data.</text>
</comment>
<gene>
    <name evidence="3" type="ORF">CBYS24578_00001653</name>
</gene>
<dbReference type="InterPro" id="IPR019595">
    <property type="entry name" value="DUF2470"/>
</dbReference>
<dbReference type="EMBL" id="CABFNO020001560">
    <property type="protein sequence ID" value="CAH0001736.1"/>
    <property type="molecule type" value="Genomic_DNA"/>
</dbReference>
<dbReference type="InterPro" id="IPR037119">
    <property type="entry name" value="Haem_oxidase_HugZ-like_sf"/>
</dbReference>
<accession>A0A9N9UVS2</accession>
<proteinExistence type="predicted"/>
<feature type="transmembrane region" description="Helical" evidence="1">
    <location>
        <begin position="160"/>
        <end position="183"/>
    </location>
</feature>
<name>A0A9N9UVS2_9HYPO</name>
<keyword evidence="1" id="KW-1133">Transmembrane helix</keyword>
<dbReference type="PANTHER" id="PTHR37783">
    <property type="entry name" value="MEMBRANE PROTEIN, PUTATIVE (AFU_ORTHOLOGUE AFUA_1G04315)-RELATED"/>
    <property type="match status" value="1"/>
</dbReference>